<feature type="domain" description="PdxS/SNZ N-terminal" evidence="10">
    <location>
        <begin position="13"/>
        <end position="218"/>
    </location>
</feature>
<comment type="subunit">
    <text evidence="7">Homohexamer and homododecamer. In the presence of PdxT, forms a dodecamer of heterodimers.</text>
</comment>
<evidence type="ECO:0000256" key="9">
    <source>
        <dbReference type="PROSITE-ProRule" id="PRU00481"/>
    </source>
</evidence>
<dbReference type="GO" id="GO:0008615">
    <property type="term" value="P:pyridoxine biosynthetic process"/>
    <property type="evidence" value="ECO:0007669"/>
    <property type="project" value="TreeGrafter"/>
</dbReference>
<dbReference type="PANTHER" id="PTHR31829:SF0">
    <property type="entry name" value="PYRIDOXAL 5'-PHOSPHATE SYNTHASE SUBUNIT SNZ1-RELATED"/>
    <property type="match status" value="1"/>
</dbReference>
<name>S0EWX5_CHTCT</name>
<evidence type="ECO:0000256" key="3">
    <source>
        <dbReference type="ARBA" id="ARBA00022898"/>
    </source>
</evidence>
<keyword evidence="4 8" id="KW-0456">Lyase</keyword>
<dbReference type="InParanoid" id="S0EWX5"/>
<dbReference type="InterPro" id="IPR011060">
    <property type="entry name" value="RibuloseP-bd_barrel"/>
</dbReference>
<comment type="pathway">
    <text evidence="1 8">Cofactor biosynthesis; pyridoxal 5'-phosphate biosynthesis.</text>
</comment>
<dbReference type="EC" id="4.3.3.6" evidence="8"/>
<dbReference type="SUPFAM" id="SSF51366">
    <property type="entry name" value="Ribulose-phoshate binding barrel"/>
    <property type="match status" value="1"/>
</dbReference>
<dbReference type="Pfam" id="PF01680">
    <property type="entry name" value="SOR_SNZ"/>
    <property type="match status" value="1"/>
</dbReference>
<dbReference type="CDD" id="cd04727">
    <property type="entry name" value="pdxS"/>
    <property type="match status" value="1"/>
</dbReference>
<evidence type="ECO:0000256" key="2">
    <source>
        <dbReference type="ARBA" id="ARBA00007281"/>
    </source>
</evidence>
<feature type="active site" description="Schiff-base intermediate with D-ribose 5-phosphate" evidence="8">
    <location>
        <position position="87"/>
    </location>
</feature>
<evidence type="ECO:0000256" key="5">
    <source>
        <dbReference type="ARBA" id="ARBA00023270"/>
    </source>
</evidence>
<feature type="binding site" evidence="8">
    <location>
        <begin position="241"/>
        <end position="242"/>
    </location>
    <ligand>
        <name>D-ribose 5-phosphate</name>
        <dbReference type="ChEBI" id="CHEBI:78346"/>
    </ligand>
</feature>
<evidence type="ECO:0000256" key="7">
    <source>
        <dbReference type="ARBA" id="ARBA00061750"/>
    </source>
</evidence>
<protein>
    <recommendedName>
        <fullName evidence="8">Pyridoxal 5'-phosphate synthase subunit PdxS</fullName>
        <shortName evidence="8">PLP synthase subunit PdxS</shortName>
        <ecNumber evidence="8">4.3.3.6</ecNumber>
    </recommendedName>
    <alternativeName>
        <fullName evidence="8">Pdx1</fullName>
    </alternativeName>
</protein>
<comment type="function">
    <text evidence="8">Catalyzes the formation of pyridoxal 5'-phosphate from ribose 5-phosphate (RBP), glyceraldehyde 3-phosphate (G3P) and ammonia. The ammonia is provided by the PdxT subunit. Can also use ribulose 5-phosphate and dihydroxyacetone phosphate as substrates, resulting from enzyme-catalyzed isomerization of RBP and G3P, respectively.</text>
</comment>
<dbReference type="PROSITE" id="PS01235">
    <property type="entry name" value="PDXS_SNZ_1"/>
    <property type="match status" value="1"/>
</dbReference>
<keyword evidence="3 8" id="KW-0663">Pyridoxal phosphate</keyword>
<comment type="catalytic activity">
    <reaction evidence="6 8">
        <text>aldehydo-D-ribose 5-phosphate + D-glyceraldehyde 3-phosphate + L-glutamine = pyridoxal 5'-phosphate + L-glutamate + phosphate + 3 H2O + H(+)</text>
        <dbReference type="Rhea" id="RHEA:31507"/>
        <dbReference type="ChEBI" id="CHEBI:15377"/>
        <dbReference type="ChEBI" id="CHEBI:15378"/>
        <dbReference type="ChEBI" id="CHEBI:29985"/>
        <dbReference type="ChEBI" id="CHEBI:43474"/>
        <dbReference type="ChEBI" id="CHEBI:58273"/>
        <dbReference type="ChEBI" id="CHEBI:58359"/>
        <dbReference type="ChEBI" id="CHEBI:59776"/>
        <dbReference type="ChEBI" id="CHEBI:597326"/>
        <dbReference type="EC" id="4.3.3.6"/>
    </reaction>
</comment>
<feature type="binding site" evidence="8">
    <location>
        <position position="30"/>
    </location>
    <ligand>
        <name>D-ribose 5-phosphate</name>
        <dbReference type="ChEBI" id="CHEBI:78346"/>
    </ligand>
</feature>
<dbReference type="GO" id="GO:0036381">
    <property type="term" value="F:pyridoxal 5'-phosphate synthase (glutamine hydrolysing) activity"/>
    <property type="evidence" value="ECO:0007669"/>
    <property type="project" value="UniProtKB-UniRule"/>
</dbReference>
<dbReference type="Proteomes" id="UP000014227">
    <property type="component" value="Chromosome I"/>
</dbReference>
<dbReference type="FunFam" id="3.20.20.70:FF:000001">
    <property type="entry name" value="Pyridoxine biosynthesis protein PDX1"/>
    <property type="match status" value="1"/>
</dbReference>
<dbReference type="PATRIC" id="fig|1303518.3.peg.2736"/>
<dbReference type="UniPathway" id="UPA00245"/>
<evidence type="ECO:0000256" key="4">
    <source>
        <dbReference type="ARBA" id="ARBA00023239"/>
    </source>
</evidence>
<proteinExistence type="inferred from homology"/>
<dbReference type="PANTHER" id="PTHR31829">
    <property type="entry name" value="PYRIDOXAL 5'-PHOSPHATE SYNTHASE SUBUNIT SNZ1-RELATED"/>
    <property type="match status" value="1"/>
</dbReference>
<dbReference type="NCBIfam" id="NF003215">
    <property type="entry name" value="PRK04180.1"/>
    <property type="match status" value="1"/>
</dbReference>
<evidence type="ECO:0000313" key="12">
    <source>
        <dbReference type="Proteomes" id="UP000014227"/>
    </source>
</evidence>
<dbReference type="GO" id="GO:0042823">
    <property type="term" value="P:pyridoxal phosphate biosynthetic process"/>
    <property type="evidence" value="ECO:0007669"/>
    <property type="project" value="UniProtKB-UniRule"/>
</dbReference>
<organism evidence="11 12">
    <name type="scientific">Chthonomonas calidirosea (strain DSM 23976 / ICMP 18418 / T49)</name>
    <dbReference type="NCBI Taxonomy" id="1303518"/>
    <lineage>
        <taxon>Bacteria</taxon>
        <taxon>Bacillati</taxon>
        <taxon>Armatimonadota</taxon>
        <taxon>Chthonomonadia</taxon>
        <taxon>Chthonomonadales</taxon>
        <taxon>Chthonomonadaceae</taxon>
        <taxon>Chthonomonas</taxon>
    </lineage>
</organism>
<dbReference type="PIRSF" id="PIRSF029271">
    <property type="entry name" value="Pdx1"/>
    <property type="match status" value="1"/>
</dbReference>
<feature type="binding site" evidence="8">
    <location>
        <position position="220"/>
    </location>
    <ligand>
        <name>D-ribose 5-phosphate</name>
        <dbReference type="ChEBI" id="CHEBI:78346"/>
    </ligand>
</feature>
<dbReference type="GO" id="GO:0006520">
    <property type="term" value="P:amino acid metabolic process"/>
    <property type="evidence" value="ECO:0007669"/>
    <property type="project" value="TreeGrafter"/>
</dbReference>
<dbReference type="NCBIfam" id="TIGR00343">
    <property type="entry name" value="pyridoxal 5'-phosphate synthase lyase subunit PdxS"/>
    <property type="match status" value="1"/>
</dbReference>
<dbReference type="PROSITE" id="PS51129">
    <property type="entry name" value="PDXS_SNZ_2"/>
    <property type="match status" value="1"/>
</dbReference>
<comment type="similarity">
    <text evidence="2 8 9">Belongs to the PdxS/SNZ family.</text>
</comment>
<gene>
    <name evidence="8" type="primary">pdxS</name>
    <name evidence="11" type="ORF">CCALI_02632</name>
</gene>
<dbReference type="InterPro" id="IPR013785">
    <property type="entry name" value="Aldolase_TIM"/>
</dbReference>
<accession>S0EWX5</accession>
<dbReference type="STRING" id="454171.CP488_01459"/>
<sequence length="300" mass="32589">MSVSEYEAQKATWRTKVGLAEMLKGGVIMDVVNAEQAVIAEEAGAVAVMALERVPADIRKQGGVARMSDPKMIKEIMEAVTIPVMAKCRIGHFVEAQILEAIGVDFIDESEVLTPADEENHINKHAFKVPFVCGCRDLGEALRRIGEGAAMIRTKGEAGTGNVVEAVRHMRTVMRDIRRIQSLREDELMAVAKELRAPYELVVEVHRTGKLPVPNFSAGGIATPADAALMMQLGAEAVFVGSGIFKSENPKARARAIVDAVAHYNDPKILAEISEGLGEPMPSLDIHTLEEKELLATRGW</sequence>
<dbReference type="KEGG" id="ccz:CCALI_02632"/>
<dbReference type="AlphaFoldDB" id="S0EWX5"/>
<feature type="binding site" evidence="8">
    <location>
        <position position="171"/>
    </location>
    <ligand>
        <name>D-glyceraldehyde 3-phosphate</name>
        <dbReference type="ChEBI" id="CHEBI:59776"/>
    </ligand>
</feature>
<dbReference type="InterPro" id="IPR033755">
    <property type="entry name" value="PdxS/SNZ_N"/>
</dbReference>
<dbReference type="InterPro" id="IPR001852">
    <property type="entry name" value="PdxS/SNZ"/>
</dbReference>
<dbReference type="OrthoDB" id="9772545at2"/>
<reference evidence="12" key="1">
    <citation type="submission" date="2013-03" db="EMBL/GenBank/DDBJ databases">
        <title>Genome sequence of Chthonomonas calidirosea, the first sequenced genome from the Armatimonadetes phylum (formally candidate division OP10).</title>
        <authorList>
            <person name="Lee K.C.Y."/>
            <person name="Morgan X.C."/>
            <person name="Dunfield P.F."/>
            <person name="Tamas I."/>
            <person name="Houghton K.M."/>
            <person name="Vyssotski M."/>
            <person name="Ryan J.L.J."/>
            <person name="Lagutin K."/>
            <person name="McDonald I.R."/>
            <person name="Stott M.B."/>
        </authorList>
    </citation>
    <scope>NUCLEOTIDE SEQUENCE [LARGE SCALE GENOMIC DNA]</scope>
    <source>
        <strain evidence="12">DSM 23976 / ICMP 18418 / T49</strain>
    </source>
</reference>
<evidence type="ECO:0000256" key="1">
    <source>
        <dbReference type="ARBA" id="ARBA00004737"/>
    </source>
</evidence>
<dbReference type="Gene3D" id="3.20.20.70">
    <property type="entry name" value="Aldolase class I"/>
    <property type="match status" value="1"/>
</dbReference>
<dbReference type="FunCoup" id="S0EWX5">
    <property type="interactions" value="223"/>
</dbReference>
<keyword evidence="12" id="KW-1185">Reference proteome</keyword>
<evidence type="ECO:0000256" key="6">
    <source>
        <dbReference type="ARBA" id="ARBA00047992"/>
    </source>
</evidence>
<evidence type="ECO:0000256" key="8">
    <source>
        <dbReference type="HAMAP-Rule" id="MF_01824"/>
    </source>
</evidence>
<keyword evidence="5 8" id="KW-0704">Schiff base</keyword>
<dbReference type="EMBL" id="HF951689">
    <property type="protein sequence ID" value="CCW36425.1"/>
    <property type="molecule type" value="Genomic_DNA"/>
</dbReference>
<dbReference type="eggNOG" id="COG0214">
    <property type="taxonomic scope" value="Bacteria"/>
</dbReference>
<dbReference type="HOGENOM" id="CLU_055352_1_0_0"/>
<dbReference type="HAMAP" id="MF_01824">
    <property type="entry name" value="PdxS"/>
    <property type="match status" value="1"/>
</dbReference>
<evidence type="ECO:0000259" key="10">
    <source>
        <dbReference type="Pfam" id="PF01680"/>
    </source>
</evidence>
<evidence type="ECO:0000313" key="11">
    <source>
        <dbReference type="EMBL" id="CCW36425.1"/>
    </source>
</evidence>
<feature type="binding site" evidence="8">
    <location>
        <position position="159"/>
    </location>
    <ligand>
        <name>D-ribose 5-phosphate</name>
        <dbReference type="ChEBI" id="CHEBI:78346"/>
    </ligand>
</feature>
<dbReference type="RefSeq" id="WP_016483934.1">
    <property type="nucleotide sequence ID" value="NC_021487.1"/>
</dbReference>